<dbReference type="EMBL" id="QWDC01000003">
    <property type="protein sequence ID" value="RFZ90804.1"/>
    <property type="molecule type" value="Genomic_DNA"/>
</dbReference>
<evidence type="ECO:0000256" key="1">
    <source>
        <dbReference type="PIRSR" id="PIRSR000440-1"/>
    </source>
</evidence>
<dbReference type="PIRSF" id="PIRSF000440">
    <property type="entry name" value="CAT"/>
    <property type="match status" value="1"/>
</dbReference>
<feature type="active site" description="Proton acceptor" evidence="1">
    <location>
        <position position="185"/>
    </location>
</feature>
<accession>A0A372NPD6</accession>
<dbReference type="Gene3D" id="3.30.559.10">
    <property type="entry name" value="Chloramphenicol acetyltransferase-like domain"/>
    <property type="match status" value="1"/>
</dbReference>
<dbReference type="RefSeq" id="WP_117393007.1">
    <property type="nucleotide sequence ID" value="NZ_QWDC01000003.1"/>
</dbReference>
<dbReference type="InterPro" id="IPR001707">
    <property type="entry name" value="Cmp_AcTrfase"/>
</dbReference>
<evidence type="ECO:0000313" key="2">
    <source>
        <dbReference type="EMBL" id="RFZ90804.1"/>
    </source>
</evidence>
<keyword evidence="3" id="KW-1185">Reference proteome</keyword>
<sequence>MKTKIDFNTWERTEHFKFFNSFEESFFGATVTVDCTKAYAKAKELGVSFFLYYLHCTLTAANRLTHFRYRVENGEVYLYDSIGASATVGRPNDTFGFSFMDYHTDLKEFAAHAKKEMERVAAGTGIELRPITNVLHISAIPWLDFTGLTHARGFQFEDSMPKVSYGKMTEKDGVKTMPVSISVHHGLADGKHVGDFVALFQELLNA</sequence>
<dbReference type="OrthoDB" id="9801766at2"/>
<dbReference type="PANTHER" id="PTHR38474:SF1">
    <property type="entry name" value="SLR0299 PROTEIN"/>
    <property type="match status" value="1"/>
</dbReference>
<dbReference type="GO" id="GO:0008811">
    <property type="term" value="F:chloramphenicol O-acetyltransferase activity"/>
    <property type="evidence" value="ECO:0007669"/>
    <property type="project" value="InterPro"/>
</dbReference>
<protein>
    <submittedName>
        <fullName evidence="2">Chloramphenicol acetyltransferase</fullName>
    </submittedName>
</protein>
<proteinExistence type="predicted"/>
<dbReference type="AlphaFoldDB" id="A0A372NPD6"/>
<dbReference type="InterPro" id="IPR023213">
    <property type="entry name" value="CAT-like_dom_sf"/>
</dbReference>
<dbReference type="Proteomes" id="UP000264217">
    <property type="component" value="Unassembled WGS sequence"/>
</dbReference>
<comment type="caution">
    <text evidence="2">The sequence shown here is derived from an EMBL/GenBank/DDBJ whole genome shotgun (WGS) entry which is preliminary data.</text>
</comment>
<gene>
    <name evidence="2" type="ORF">D0C36_17780</name>
</gene>
<evidence type="ECO:0000313" key="3">
    <source>
        <dbReference type="Proteomes" id="UP000264217"/>
    </source>
</evidence>
<reference evidence="2 3" key="1">
    <citation type="submission" date="2018-08" db="EMBL/GenBank/DDBJ databases">
        <title>Mucilaginibacter sp. MYSH2.</title>
        <authorList>
            <person name="Seo T."/>
        </authorList>
    </citation>
    <scope>NUCLEOTIDE SEQUENCE [LARGE SCALE GENOMIC DNA]</scope>
    <source>
        <strain evidence="2 3">MYSH2</strain>
    </source>
</reference>
<keyword evidence="2" id="KW-0808">Transferase</keyword>
<dbReference type="PANTHER" id="PTHR38474">
    <property type="entry name" value="SLR0299 PROTEIN"/>
    <property type="match status" value="1"/>
</dbReference>
<dbReference type="SMART" id="SM01059">
    <property type="entry name" value="CAT"/>
    <property type="match status" value="1"/>
</dbReference>
<organism evidence="2 3">
    <name type="scientific">Mucilaginibacter conchicola</name>
    <dbReference type="NCBI Taxonomy" id="2303333"/>
    <lineage>
        <taxon>Bacteria</taxon>
        <taxon>Pseudomonadati</taxon>
        <taxon>Bacteroidota</taxon>
        <taxon>Sphingobacteriia</taxon>
        <taxon>Sphingobacteriales</taxon>
        <taxon>Sphingobacteriaceae</taxon>
        <taxon>Mucilaginibacter</taxon>
    </lineage>
</organism>
<dbReference type="SUPFAM" id="SSF52777">
    <property type="entry name" value="CoA-dependent acyltransferases"/>
    <property type="match status" value="1"/>
</dbReference>
<name>A0A372NPD6_9SPHI</name>
<dbReference type="Pfam" id="PF00302">
    <property type="entry name" value="CAT"/>
    <property type="match status" value="1"/>
</dbReference>